<accession>A0A6L2KC45</accession>
<sequence length="593" mass="67254">MQWYAFHKEAKRIIDTPEGKKVRLMELFGSWCNDDCYQLILELESITKCGYDEVKLCEIVSALKRYEHKRILRTKIVHGVTRMTSKSLSGYQPFAMANISFQISGFLLRLKYFLPNFWISFKIKFATFYDLVAHCPMIECLASKCYDNLHPRRKHSAKAFSNITFNVMKSTKICAKSRRQRRKNDLKVKSGSAIEVNQETNKGDNIKERRVRILIAGGGVGGLVLALAAKRKGFEVMVFEKDLSAVRGEGRHRGPIQLLSSALGVLVDIDKGVAKQVMDAGCVTGTRINGIADGLSEWRYKKSCSMLLEITMCLTNPKLLISLKTLVRSYGLADYAPSYIKSIGYRVFLGVNQYFVACDVGNGKMQWYAFHKEPPRLSDTSEDATNKKARLMELFGGWCRDVTTMISRTREERILRRDIYDRDMIYSWGTGRVTLLGDAAHPMQPNLGLGGCLAIQMKLPQRLRDTKINDYLGQQLCLEDIYDRDMIYSWGAGRVTLLGDAAHPMQPNLGLGGCLAIQDCHQLILELENIMKCGTNAFNSDEIASALKSFRLSFYQPFTKMGMLWLPPITFQVNELIFNSALPHFMNWMLTGN</sequence>
<dbReference type="PANTHER" id="PTHR46496:SF6">
    <property type="entry name" value="ZEAXANTHIN EPOXIDASE, CHLOROPLASTIC-LIKE ISOFORM X1"/>
    <property type="match status" value="1"/>
</dbReference>
<reference evidence="3" key="1">
    <citation type="journal article" date="2019" name="Sci. Rep.">
        <title>Draft genome of Tanacetum cinerariifolium, the natural source of mosquito coil.</title>
        <authorList>
            <person name="Yamashiro T."/>
            <person name="Shiraishi A."/>
            <person name="Satake H."/>
            <person name="Nakayama K."/>
        </authorList>
    </citation>
    <scope>NUCLEOTIDE SEQUENCE</scope>
</reference>
<dbReference type="AlphaFoldDB" id="A0A6L2KC45"/>
<proteinExistence type="predicted"/>
<evidence type="ECO:0000256" key="1">
    <source>
        <dbReference type="SAM" id="Phobius"/>
    </source>
</evidence>
<dbReference type="PRINTS" id="PR00420">
    <property type="entry name" value="RNGMNOXGNASE"/>
</dbReference>
<gene>
    <name evidence="3" type="ORF">Tci_019009</name>
</gene>
<dbReference type="GO" id="GO:0071949">
    <property type="term" value="F:FAD binding"/>
    <property type="evidence" value="ECO:0007669"/>
    <property type="project" value="InterPro"/>
</dbReference>
<name>A0A6L2KC45_TANCI</name>
<dbReference type="Gene3D" id="3.30.9.30">
    <property type="match status" value="1"/>
</dbReference>
<dbReference type="SUPFAM" id="SSF51905">
    <property type="entry name" value="FAD/NAD(P)-binding domain"/>
    <property type="match status" value="2"/>
</dbReference>
<dbReference type="InterPro" id="IPR036188">
    <property type="entry name" value="FAD/NAD-bd_sf"/>
</dbReference>
<keyword evidence="1" id="KW-0812">Transmembrane</keyword>
<dbReference type="Gene3D" id="3.50.50.60">
    <property type="entry name" value="FAD/NAD(P)-binding domain"/>
    <property type="match status" value="2"/>
</dbReference>
<feature type="domain" description="FAD-binding" evidence="2">
    <location>
        <begin position="488"/>
        <end position="530"/>
    </location>
</feature>
<dbReference type="PANTHER" id="PTHR46496">
    <property type="match status" value="1"/>
</dbReference>
<dbReference type="InterPro" id="IPR002938">
    <property type="entry name" value="FAD-bd"/>
</dbReference>
<dbReference type="EMBL" id="BKCJ010002212">
    <property type="protein sequence ID" value="GEU47031.1"/>
    <property type="molecule type" value="Genomic_DNA"/>
</dbReference>
<organism evidence="3">
    <name type="scientific">Tanacetum cinerariifolium</name>
    <name type="common">Dalmatian daisy</name>
    <name type="synonym">Chrysanthemum cinerariifolium</name>
    <dbReference type="NCBI Taxonomy" id="118510"/>
    <lineage>
        <taxon>Eukaryota</taxon>
        <taxon>Viridiplantae</taxon>
        <taxon>Streptophyta</taxon>
        <taxon>Embryophyta</taxon>
        <taxon>Tracheophyta</taxon>
        <taxon>Spermatophyta</taxon>
        <taxon>Magnoliopsida</taxon>
        <taxon>eudicotyledons</taxon>
        <taxon>Gunneridae</taxon>
        <taxon>Pentapetalae</taxon>
        <taxon>asterids</taxon>
        <taxon>campanulids</taxon>
        <taxon>Asterales</taxon>
        <taxon>Asteraceae</taxon>
        <taxon>Asteroideae</taxon>
        <taxon>Anthemideae</taxon>
        <taxon>Anthemidinae</taxon>
        <taxon>Tanacetum</taxon>
    </lineage>
</organism>
<comment type="caution">
    <text evidence="3">The sequence shown here is derived from an EMBL/GenBank/DDBJ whole genome shotgun (WGS) entry which is preliminary data.</text>
</comment>
<keyword evidence="1" id="KW-0472">Membrane</keyword>
<keyword evidence="1" id="KW-1133">Transmembrane helix</keyword>
<protein>
    <submittedName>
        <fullName evidence="3">Zeaxanthin epoxidase, chloroplastic-like isoform X2</fullName>
    </submittedName>
</protein>
<feature type="transmembrane region" description="Helical" evidence="1">
    <location>
        <begin position="211"/>
        <end position="229"/>
    </location>
</feature>
<dbReference type="Pfam" id="PF01494">
    <property type="entry name" value="FAD_binding_3"/>
    <property type="match status" value="1"/>
</dbReference>
<evidence type="ECO:0000259" key="2">
    <source>
        <dbReference type="Pfam" id="PF01494"/>
    </source>
</evidence>
<evidence type="ECO:0000313" key="3">
    <source>
        <dbReference type="EMBL" id="GEU47031.1"/>
    </source>
</evidence>